<evidence type="ECO:0000313" key="3">
    <source>
        <dbReference type="Proteomes" id="UP001159363"/>
    </source>
</evidence>
<comment type="caution">
    <text evidence="2">The sequence shown here is derived from an EMBL/GenBank/DDBJ whole genome shotgun (WGS) entry which is preliminary data.</text>
</comment>
<organism evidence="2 3">
    <name type="scientific">Dryococelus australis</name>
    <dbReference type="NCBI Taxonomy" id="614101"/>
    <lineage>
        <taxon>Eukaryota</taxon>
        <taxon>Metazoa</taxon>
        <taxon>Ecdysozoa</taxon>
        <taxon>Arthropoda</taxon>
        <taxon>Hexapoda</taxon>
        <taxon>Insecta</taxon>
        <taxon>Pterygota</taxon>
        <taxon>Neoptera</taxon>
        <taxon>Polyneoptera</taxon>
        <taxon>Phasmatodea</taxon>
        <taxon>Verophasmatodea</taxon>
        <taxon>Anareolatae</taxon>
        <taxon>Phasmatidae</taxon>
        <taxon>Eurycanthinae</taxon>
        <taxon>Dryococelus</taxon>
    </lineage>
</organism>
<dbReference type="Proteomes" id="UP001159363">
    <property type="component" value="Chromosome 10"/>
</dbReference>
<keyword evidence="3" id="KW-1185">Reference proteome</keyword>
<sequence length="377" mass="41415">MQGRGKRDIPEKTRWLTASGLRTCMSKVKERGSDTGDTNTHAQMGLRPSVSRRGSRRPENSRDVYHVTQSSSRYGGNVSTASVVVTCVVAQAPPPPLPSPPSASKYPGNRLRHPWDDCTMYATEGHWTVEWGVELNRPSALGFRVPIPDKPPICVTVPATWWPALPPPGGAKASKTPPRVVQVSFSVLEPRAGDGEAGCAPRVQIQPVTPLASVALVAARAAYRELRADDVISLLLPHAPLYPLSRLHLPVYVRHHAQRPVALLVISRQWSVISNNAVSSEELFLLAQEQGKGATEQHAILNDHRRLLHEKIKVQDDNKKEGGGRDVIQYGGGDIIKYDDVTQGGGWLPGYFSRLLYQKGYFCTTAVLKDMLHLESE</sequence>
<reference evidence="2 3" key="1">
    <citation type="submission" date="2023-02" db="EMBL/GenBank/DDBJ databases">
        <title>LHISI_Scaffold_Assembly.</title>
        <authorList>
            <person name="Stuart O.P."/>
            <person name="Cleave R."/>
            <person name="Magrath M.J.L."/>
            <person name="Mikheyev A.S."/>
        </authorList>
    </citation>
    <scope>NUCLEOTIDE SEQUENCE [LARGE SCALE GENOMIC DNA]</scope>
    <source>
        <strain evidence="2">Daus_M_001</strain>
        <tissue evidence="2">Leg muscle</tissue>
    </source>
</reference>
<protein>
    <submittedName>
        <fullName evidence="2">Uncharacterized protein</fullName>
    </submittedName>
</protein>
<feature type="region of interest" description="Disordered" evidence="1">
    <location>
        <begin position="24"/>
        <end position="72"/>
    </location>
</feature>
<evidence type="ECO:0000313" key="2">
    <source>
        <dbReference type="EMBL" id="KAJ8872524.1"/>
    </source>
</evidence>
<gene>
    <name evidence="2" type="ORF">PR048_026130</name>
</gene>
<evidence type="ECO:0000256" key="1">
    <source>
        <dbReference type="SAM" id="MobiDB-lite"/>
    </source>
</evidence>
<feature type="compositionally biased region" description="Basic and acidic residues" evidence="1">
    <location>
        <begin position="56"/>
        <end position="65"/>
    </location>
</feature>
<dbReference type="EMBL" id="JARBHB010000011">
    <property type="protein sequence ID" value="KAJ8872524.1"/>
    <property type="molecule type" value="Genomic_DNA"/>
</dbReference>
<name>A0ABQ9GKH5_9NEOP</name>
<accession>A0ABQ9GKH5</accession>
<proteinExistence type="predicted"/>